<organism evidence="3 4">
    <name type="scientific">Extremus antarcticus</name>
    <dbReference type="NCBI Taxonomy" id="702011"/>
    <lineage>
        <taxon>Eukaryota</taxon>
        <taxon>Fungi</taxon>
        <taxon>Dikarya</taxon>
        <taxon>Ascomycota</taxon>
        <taxon>Pezizomycotina</taxon>
        <taxon>Dothideomycetes</taxon>
        <taxon>Dothideomycetidae</taxon>
        <taxon>Mycosphaerellales</taxon>
        <taxon>Extremaceae</taxon>
        <taxon>Extremus</taxon>
    </lineage>
</organism>
<dbReference type="Pfam" id="PF21762">
    <property type="entry name" value="DEDDh_C"/>
    <property type="match status" value="1"/>
</dbReference>
<sequence length="619" mass="68967">MADPSRMDRFVRLVGEENLPPKNSTTPTIPVHITGAENDAQNGETVTEKGEEAVEWWDQSPELENATPRLPGETSELTPSTMSTPGQTAAPPAASYSSGGIAHYDFDPRKGQPGPVGANYCPFVAVTKYPYKFARGDLRQPLASAFFDAGKIWNREWDLYYVWSDHFPTAKPVLFITEPQLQRFLDDINRQFPKANLKITDEQREEGLVVNFDDINLTHLRPSVLGHSTSREQIDDWTDRLPLPQPVPAVMTDRTHEAFRAKMELAHEVAKTKSKAKKKQRQDENVVKRRGMAGEFIRTQRYLGLTPTPPSEVSLEEHLASLSVSVSIPAIDTTNIVPYLFDQDVIFVAVDVEAYEHPPRQITEVGIATIDTRDLKLKAPGPVGEEWQSTIRARHIRVAEYKNLINKDFVAGCPNKFEFGDSEFVGQDQLPQTVASCFKPPYSDSAQPAGEQEQENRKIILVGHDVQQDIDYLYRLGYNPYNSSHLLDTVDTAALFRVATKDPNARALGSILYEYGLTGWNAHNAGNDAVHTLWAMLAICVRNSTERESETAAKEMEEKLRVRTEAAVAAAKEKVKDDMEGWDAGEDGGVALVQEKPTFGPVRPGEKVYYTSGGAILDV</sequence>
<accession>A0AAJ0DD69</accession>
<dbReference type="GO" id="GO:0003676">
    <property type="term" value="F:nucleic acid binding"/>
    <property type="evidence" value="ECO:0007669"/>
    <property type="project" value="InterPro"/>
</dbReference>
<comment type="caution">
    <text evidence="3">The sequence shown here is derived from an EMBL/GenBank/DDBJ whole genome shotgun (WGS) entry which is preliminary data.</text>
</comment>
<dbReference type="SUPFAM" id="SSF53098">
    <property type="entry name" value="Ribonuclease H-like"/>
    <property type="match status" value="1"/>
</dbReference>
<dbReference type="InterPro" id="IPR048519">
    <property type="entry name" value="Gfd2/YDR514C-like_C"/>
</dbReference>
<dbReference type="Gene3D" id="3.30.420.10">
    <property type="entry name" value="Ribonuclease H-like superfamily/Ribonuclease H"/>
    <property type="match status" value="1"/>
</dbReference>
<dbReference type="InterPro" id="IPR040151">
    <property type="entry name" value="Gfd2/YDR514C-like"/>
</dbReference>
<dbReference type="InterPro" id="IPR012337">
    <property type="entry name" value="RNaseH-like_sf"/>
</dbReference>
<evidence type="ECO:0000313" key="4">
    <source>
        <dbReference type="Proteomes" id="UP001271007"/>
    </source>
</evidence>
<feature type="region of interest" description="Disordered" evidence="1">
    <location>
        <begin position="14"/>
        <end position="95"/>
    </location>
</feature>
<proteinExistence type="predicted"/>
<evidence type="ECO:0000313" key="3">
    <source>
        <dbReference type="EMBL" id="KAK3047867.1"/>
    </source>
</evidence>
<dbReference type="GO" id="GO:0005634">
    <property type="term" value="C:nucleus"/>
    <property type="evidence" value="ECO:0007669"/>
    <property type="project" value="TreeGrafter"/>
</dbReference>
<dbReference type="PANTHER" id="PTHR28083">
    <property type="entry name" value="GOOD FOR FULL DBP5 ACTIVITY PROTEIN 2"/>
    <property type="match status" value="1"/>
</dbReference>
<dbReference type="PANTHER" id="PTHR28083:SF1">
    <property type="entry name" value="GOOD FOR FULL DBP5 ACTIVITY PROTEIN 2"/>
    <property type="match status" value="1"/>
</dbReference>
<gene>
    <name evidence="3" type="ORF">LTR09_010692</name>
</gene>
<dbReference type="Proteomes" id="UP001271007">
    <property type="component" value="Unassembled WGS sequence"/>
</dbReference>
<dbReference type="EMBL" id="JAWDJX010000055">
    <property type="protein sequence ID" value="KAK3047867.1"/>
    <property type="molecule type" value="Genomic_DNA"/>
</dbReference>
<reference evidence="3" key="1">
    <citation type="submission" date="2023-04" db="EMBL/GenBank/DDBJ databases">
        <title>Black Yeasts Isolated from many extreme environments.</title>
        <authorList>
            <person name="Coleine C."/>
            <person name="Stajich J.E."/>
            <person name="Selbmann L."/>
        </authorList>
    </citation>
    <scope>NUCLEOTIDE SEQUENCE</scope>
    <source>
        <strain evidence="3">CCFEE 5312</strain>
    </source>
</reference>
<evidence type="ECO:0000256" key="1">
    <source>
        <dbReference type="SAM" id="MobiDB-lite"/>
    </source>
</evidence>
<dbReference type="AlphaFoldDB" id="A0AAJ0DD69"/>
<feature type="domain" description="Gfd2/YDR514C-like C-terminal" evidence="2">
    <location>
        <begin position="346"/>
        <end position="539"/>
    </location>
</feature>
<feature type="compositionally biased region" description="Polar residues" evidence="1">
    <location>
        <begin position="75"/>
        <end position="87"/>
    </location>
</feature>
<keyword evidence="4" id="KW-1185">Reference proteome</keyword>
<dbReference type="InterPro" id="IPR036397">
    <property type="entry name" value="RNaseH_sf"/>
</dbReference>
<evidence type="ECO:0000259" key="2">
    <source>
        <dbReference type="Pfam" id="PF21762"/>
    </source>
</evidence>
<name>A0AAJ0DD69_9PEZI</name>
<protein>
    <recommendedName>
        <fullName evidence="2">Gfd2/YDR514C-like C-terminal domain-containing protein</fullName>
    </recommendedName>
</protein>